<sequence>MPAESVPMIIPDVEPLSLEILSNNIKPLLDELSYVKQCFGIMYKFKSLLNIVIEDYFKTDTQFKYKKVYDDLKSDLIDIIGEDKEMYQTLLNNVNIEKLLPAYDEVGLKWDEDNEESDQEGSGMAE</sequence>
<evidence type="ECO:0000313" key="2">
    <source>
        <dbReference type="Proteomes" id="UP001142055"/>
    </source>
</evidence>
<gene>
    <name evidence="1" type="ORF">RDWZM_009818</name>
</gene>
<comment type="caution">
    <text evidence="1">The sequence shown here is derived from an EMBL/GenBank/DDBJ whole genome shotgun (WGS) entry which is preliminary data.</text>
</comment>
<dbReference type="AlphaFoldDB" id="A0A9Q0RLF4"/>
<protein>
    <submittedName>
        <fullName evidence="1">Uncharacterized protein</fullName>
    </submittedName>
</protein>
<accession>A0A9Q0RLF4</accession>
<proteinExistence type="predicted"/>
<name>A0A9Q0RLF4_BLOTA</name>
<keyword evidence="2" id="KW-1185">Reference proteome</keyword>
<organism evidence="1 2">
    <name type="scientific">Blomia tropicalis</name>
    <name type="common">Mite</name>
    <dbReference type="NCBI Taxonomy" id="40697"/>
    <lineage>
        <taxon>Eukaryota</taxon>
        <taxon>Metazoa</taxon>
        <taxon>Ecdysozoa</taxon>
        <taxon>Arthropoda</taxon>
        <taxon>Chelicerata</taxon>
        <taxon>Arachnida</taxon>
        <taxon>Acari</taxon>
        <taxon>Acariformes</taxon>
        <taxon>Sarcoptiformes</taxon>
        <taxon>Astigmata</taxon>
        <taxon>Glycyphagoidea</taxon>
        <taxon>Echimyopodidae</taxon>
        <taxon>Blomia</taxon>
    </lineage>
</organism>
<dbReference type="Proteomes" id="UP001142055">
    <property type="component" value="Chromosome 3"/>
</dbReference>
<evidence type="ECO:0000313" key="1">
    <source>
        <dbReference type="EMBL" id="KAJ6218661.1"/>
    </source>
</evidence>
<dbReference type="EMBL" id="JAPWDV010000003">
    <property type="protein sequence ID" value="KAJ6218661.1"/>
    <property type="molecule type" value="Genomic_DNA"/>
</dbReference>
<reference evidence="1" key="1">
    <citation type="submission" date="2022-12" db="EMBL/GenBank/DDBJ databases">
        <title>Genome assemblies of Blomia tropicalis.</title>
        <authorList>
            <person name="Cui Y."/>
        </authorList>
    </citation>
    <scope>NUCLEOTIDE SEQUENCE</scope>
    <source>
        <tissue evidence="1">Adult mites</tissue>
    </source>
</reference>